<dbReference type="Proteomes" id="UP000319557">
    <property type="component" value="Chromosome"/>
</dbReference>
<evidence type="ECO:0000259" key="2">
    <source>
        <dbReference type="Pfam" id="PF01370"/>
    </source>
</evidence>
<dbReference type="AlphaFoldDB" id="A0A517M216"/>
<accession>A0A517M216</accession>
<gene>
    <name evidence="3" type="primary">rfbE_2</name>
    <name evidence="3" type="ORF">EC9_31190</name>
</gene>
<dbReference type="EMBL" id="CP036261">
    <property type="protein sequence ID" value="QDS88924.1"/>
    <property type="molecule type" value="Genomic_DNA"/>
</dbReference>
<protein>
    <submittedName>
        <fullName evidence="3">CDP-paratose 2-epimerase</fullName>
        <ecNumber evidence="3">5.1.3.10</ecNumber>
    </submittedName>
</protein>
<evidence type="ECO:0000256" key="1">
    <source>
        <dbReference type="ARBA" id="ARBA00007637"/>
    </source>
</evidence>
<dbReference type="GO" id="GO:0047732">
    <property type="term" value="F:CDP-abequose epimerase activity"/>
    <property type="evidence" value="ECO:0007669"/>
    <property type="project" value="UniProtKB-EC"/>
</dbReference>
<keyword evidence="4" id="KW-1185">Reference proteome</keyword>
<dbReference type="PANTHER" id="PTHR43000">
    <property type="entry name" value="DTDP-D-GLUCOSE 4,6-DEHYDRATASE-RELATED"/>
    <property type="match status" value="1"/>
</dbReference>
<dbReference type="Gene3D" id="3.40.50.720">
    <property type="entry name" value="NAD(P)-binding Rossmann-like Domain"/>
    <property type="match status" value="1"/>
</dbReference>
<feature type="domain" description="NAD-dependent epimerase/dehydratase" evidence="2">
    <location>
        <begin position="5"/>
        <end position="274"/>
    </location>
</feature>
<dbReference type="CDD" id="cd05258">
    <property type="entry name" value="CDP_TE_SDR_e"/>
    <property type="match status" value="1"/>
</dbReference>
<proteinExistence type="inferred from homology"/>
<dbReference type="RefSeq" id="WP_145346480.1">
    <property type="nucleotide sequence ID" value="NZ_CP036261.1"/>
</dbReference>
<dbReference type="EC" id="5.1.3.10" evidence="3"/>
<evidence type="ECO:0000313" key="3">
    <source>
        <dbReference type="EMBL" id="QDS88924.1"/>
    </source>
</evidence>
<organism evidence="3 4">
    <name type="scientific">Rosistilla ulvae</name>
    <dbReference type="NCBI Taxonomy" id="1930277"/>
    <lineage>
        <taxon>Bacteria</taxon>
        <taxon>Pseudomonadati</taxon>
        <taxon>Planctomycetota</taxon>
        <taxon>Planctomycetia</taxon>
        <taxon>Pirellulales</taxon>
        <taxon>Pirellulaceae</taxon>
        <taxon>Rosistilla</taxon>
    </lineage>
</organism>
<name>A0A517M216_9BACT</name>
<sequence>MKKLLVTGSSGLIGSEVCMYFAAAGWKIHGVDNNQRAVFFGPQGDTRWNQRRLASRIDGFEHHEVDIRDREGVLSLVSEVRPDAIVHTAAQPSHDRAATIPFDDFDTNAVGTLNLLEATRQACPEAPFAHMSTNKVYGDRPNTIALQEQETRWDYADPAYACGIPESFSIDQSKHSLFGASKVAADVMVQEYGRYFNMPTCCLRGGCLTGPNHTGVELHGFLSYLVKCNLEGKPYTVFGYKGKQVRDNIHSEDVARFIAAFIETPRVAEVYNIGGGKANSCSILEAFQITERFTGRQQRYSYSDENRIGDHICYYSDLTKMRADYPNWDLTVSLEETIEQIVAAWQQRPKSDS</sequence>
<dbReference type="InterPro" id="IPR036291">
    <property type="entry name" value="NAD(P)-bd_dom_sf"/>
</dbReference>
<dbReference type="SUPFAM" id="SSF51735">
    <property type="entry name" value="NAD(P)-binding Rossmann-fold domains"/>
    <property type="match status" value="1"/>
</dbReference>
<comment type="similarity">
    <text evidence="1">Belongs to the NAD(P)-dependent epimerase/dehydratase family.</text>
</comment>
<dbReference type="KEGG" id="ruv:EC9_31190"/>
<keyword evidence="3" id="KW-0413">Isomerase</keyword>
<evidence type="ECO:0000313" key="4">
    <source>
        <dbReference type="Proteomes" id="UP000319557"/>
    </source>
</evidence>
<dbReference type="Pfam" id="PF01370">
    <property type="entry name" value="Epimerase"/>
    <property type="match status" value="1"/>
</dbReference>
<reference evidence="3 4" key="1">
    <citation type="submission" date="2019-02" db="EMBL/GenBank/DDBJ databases">
        <title>Deep-cultivation of Planctomycetes and their phenomic and genomic characterization uncovers novel biology.</title>
        <authorList>
            <person name="Wiegand S."/>
            <person name="Jogler M."/>
            <person name="Boedeker C."/>
            <person name="Pinto D."/>
            <person name="Vollmers J."/>
            <person name="Rivas-Marin E."/>
            <person name="Kohn T."/>
            <person name="Peeters S.H."/>
            <person name="Heuer A."/>
            <person name="Rast P."/>
            <person name="Oberbeckmann S."/>
            <person name="Bunk B."/>
            <person name="Jeske O."/>
            <person name="Meyerdierks A."/>
            <person name="Storesund J.E."/>
            <person name="Kallscheuer N."/>
            <person name="Luecker S."/>
            <person name="Lage O.M."/>
            <person name="Pohl T."/>
            <person name="Merkel B.J."/>
            <person name="Hornburger P."/>
            <person name="Mueller R.-W."/>
            <person name="Bruemmer F."/>
            <person name="Labrenz M."/>
            <person name="Spormann A.M."/>
            <person name="Op den Camp H."/>
            <person name="Overmann J."/>
            <person name="Amann R."/>
            <person name="Jetten M.S.M."/>
            <person name="Mascher T."/>
            <person name="Medema M.H."/>
            <person name="Devos D.P."/>
            <person name="Kaster A.-K."/>
            <person name="Ovreas L."/>
            <person name="Rohde M."/>
            <person name="Galperin M.Y."/>
            <person name="Jogler C."/>
        </authorList>
    </citation>
    <scope>NUCLEOTIDE SEQUENCE [LARGE SCALE GENOMIC DNA]</scope>
    <source>
        <strain evidence="3 4">EC9</strain>
    </source>
</reference>
<dbReference type="InterPro" id="IPR001509">
    <property type="entry name" value="Epimerase_deHydtase"/>
</dbReference>
<dbReference type="OrthoDB" id="9779902at2"/>